<protein>
    <recommendedName>
        <fullName evidence="3">asparagine--tRNA ligase</fullName>
        <ecNumber evidence="3">6.1.1.22</ecNumber>
    </recommendedName>
    <alternativeName>
        <fullName evidence="10">Asparaginyl-tRNA synthetase</fullName>
    </alternativeName>
</protein>
<keyword evidence="6" id="KW-0547">Nucleotide-binding</keyword>
<dbReference type="GO" id="GO:0005737">
    <property type="term" value="C:cytoplasm"/>
    <property type="evidence" value="ECO:0007669"/>
    <property type="project" value="UniProtKB-SubCell"/>
</dbReference>
<dbReference type="PROSITE" id="PS50862">
    <property type="entry name" value="AA_TRNA_LIGASE_II"/>
    <property type="match status" value="1"/>
</dbReference>
<evidence type="ECO:0000256" key="1">
    <source>
        <dbReference type="ARBA" id="ARBA00004496"/>
    </source>
</evidence>
<keyword evidence="8" id="KW-0648">Protein biosynthesis</keyword>
<comment type="subcellular location">
    <subcellularLocation>
        <location evidence="1">Cytoplasm</location>
    </subcellularLocation>
</comment>
<comment type="caution">
    <text evidence="13">The sequence shown here is derived from an EMBL/GenBank/DDBJ whole genome shotgun (WGS) entry which is preliminary data.</text>
</comment>
<feature type="domain" description="Aminoacyl-transfer RNA synthetases class-II family profile" evidence="12">
    <location>
        <begin position="1"/>
        <end position="275"/>
    </location>
</feature>
<dbReference type="AlphaFoldDB" id="A0A177B3T2"/>
<name>A0A177B3T2_9BILA</name>
<evidence type="ECO:0000256" key="2">
    <source>
        <dbReference type="ARBA" id="ARBA00008226"/>
    </source>
</evidence>
<evidence type="ECO:0000256" key="3">
    <source>
        <dbReference type="ARBA" id="ARBA00012816"/>
    </source>
</evidence>
<organism evidence="13 14">
    <name type="scientific">Intoshia linei</name>
    <dbReference type="NCBI Taxonomy" id="1819745"/>
    <lineage>
        <taxon>Eukaryota</taxon>
        <taxon>Metazoa</taxon>
        <taxon>Spiralia</taxon>
        <taxon>Lophotrochozoa</taxon>
        <taxon>Mesozoa</taxon>
        <taxon>Orthonectida</taxon>
        <taxon>Rhopaluridae</taxon>
        <taxon>Intoshia</taxon>
    </lineage>
</organism>
<dbReference type="GO" id="GO:0004816">
    <property type="term" value="F:asparagine-tRNA ligase activity"/>
    <property type="evidence" value="ECO:0007669"/>
    <property type="project" value="UniProtKB-EC"/>
</dbReference>
<evidence type="ECO:0000256" key="4">
    <source>
        <dbReference type="ARBA" id="ARBA00022490"/>
    </source>
</evidence>
<evidence type="ECO:0000259" key="12">
    <source>
        <dbReference type="PROSITE" id="PS50862"/>
    </source>
</evidence>
<evidence type="ECO:0000313" key="14">
    <source>
        <dbReference type="Proteomes" id="UP000078046"/>
    </source>
</evidence>
<evidence type="ECO:0000313" key="13">
    <source>
        <dbReference type="EMBL" id="OAF68886.1"/>
    </source>
</evidence>
<dbReference type="EMBL" id="LWCA01000372">
    <property type="protein sequence ID" value="OAF68886.1"/>
    <property type="molecule type" value="Genomic_DNA"/>
</dbReference>
<comment type="catalytic activity">
    <reaction evidence="11">
        <text>tRNA(Asn) + L-asparagine + ATP = L-asparaginyl-tRNA(Asn) + AMP + diphosphate + H(+)</text>
        <dbReference type="Rhea" id="RHEA:11180"/>
        <dbReference type="Rhea" id="RHEA-COMP:9659"/>
        <dbReference type="Rhea" id="RHEA-COMP:9674"/>
        <dbReference type="ChEBI" id="CHEBI:15378"/>
        <dbReference type="ChEBI" id="CHEBI:30616"/>
        <dbReference type="ChEBI" id="CHEBI:33019"/>
        <dbReference type="ChEBI" id="CHEBI:58048"/>
        <dbReference type="ChEBI" id="CHEBI:78442"/>
        <dbReference type="ChEBI" id="CHEBI:78515"/>
        <dbReference type="ChEBI" id="CHEBI:456215"/>
        <dbReference type="EC" id="6.1.1.22"/>
    </reaction>
</comment>
<dbReference type="GO" id="GO:0006421">
    <property type="term" value="P:asparaginyl-tRNA aminoacylation"/>
    <property type="evidence" value="ECO:0007669"/>
    <property type="project" value="TreeGrafter"/>
</dbReference>
<accession>A0A177B3T2</accession>
<keyword evidence="9" id="KW-0030">Aminoacyl-tRNA synthetase</keyword>
<keyword evidence="14" id="KW-1185">Reference proteome</keyword>
<dbReference type="PANTHER" id="PTHR22594">
    <property type="entry name" value="ASPARTYL/LYSYL-TRNA SYNTHETASE"/>
    <property type="match status" value="1"/>
</dbReference>
<dbReference type="OrthoDB" id="1931232at2759"/>
<dbReference type="PRINTS" id="PR01042">
    <property type="entry name" value="TRNASYNTHASP"/>
</dbReference>
<dbReference type="InterPro" id="IPR006195">
    <property type="entry name" value="aa-tRNA-synth_II"/>
</dbReference>
<dbReference type="InterPro" id="IPR045864">
    <property type="entry name" value="aa-tRNA-synth_II/BPL/LPL"/>
</dbReference>
<dbReference type="InterPro" id="IPR004364">
    <property type="entry name" value="Aa-tRNA-synt_II"/>
</dbReference>
<evidence type="ECO:0000256" key="5">
    <source>
        <dbReference type="ARBA" id="ARBA00022598"/>
    </source>
</evidence>
<evidence type="ECO:0000256" key="10">
    <source>
        <dbReference type="ARBA" id="ARBA00029886"/>
    </source>
</evidence>
<dbReference type="EC" id="6.1.1.22" evidence="3"/>
<evidence type="ECO:0000256" key="11">
    <source>
        <dbReference type="ARBA" id="ARBA00047844"/>
    </source>
</evidence>
<dbReference type="Pfam" id="PF00152">
    <property type="entry name" value="tRNA-synt_2"/>
    <property type="match status" value="1"/>
</dbReference>
<keyword evidence="5" id="KW-0436">Ligase</keyword>
<comment type="similarity">
    <text evidence="2">Belongs to the class-II aminoacyl-tRNA synthetase family.</text>
</comment>
<evidence type="ECO:0000256" key="7">
    <source>
        <dbReference type="ARBA" id="ARBA00022840"/>
    </source>
</evidence>
<evidence type="ECO:0000256" key="6">
    <source>
        <dbReference type="ARBA" id="ARBA00022741"/>
    </source>
</evidence>
<dbReference type="SUPFAM" id="SSF55681">
    <property type="entry name" value="Class II aaRS and biotin synthetases"/>
    <property type="match status" value="1"/>
</dbReference>
<proteinExistence type="inferred from homology"/>
<dbReference type="GO" id="GO:0005524">
    <property type="term" value="F:ATP binding"/>
    <property type="evidence" value="ECO:0007669"/>
    <property type="project" value="UniProtKB-KW"/>
</dbReference>
<dbReference type="Gene3D" id="3.30.930.10">
    <property type="entry name" value="Bira Bifunctional Protein, Domain 2"/>
    <property type="match status" value="1"/>
</dbReference>
<reference evidence="13 14" key="1">
    <citation type="submission" date="2016-04" db="EMBL/GenBank/DDBJ databases">
        <title>The genome of Intoshia linei affirms orthonectids as highly simplified spiralians.</title>
        <authorList>
            <person name="Mikhailov K.V."/>
            <person name="Slusarev G.S."/>
            <person name="Nikitin M.A."/>
            <person name="Logacheva M.D."/>
            <person name="Penin A."/>
            <person name="Aleoshin V."/>
            <person name="Panchin Y.V."/>
        </authorList>
    </citation>
    <scope>NUCLEOTIDE SEQUENCE [LARGE SCALE GENOMIC DNA]</scope>
    <source>
        <strain evidence="13">Intl2013</strain>
        <tissue evidence="13">Whole animal</tissue>
    </source>
</reference>
<keyword evidence="7" id="KW-0067">ATP-binding</keyword>
<keyword evidence="4" id="KW-0963">Cytoplasm</keyword>
<evidence type="ECO:0000256" key="8">
    <source>
        <dbReference type="ARBA" id="ARBA00022917"/>
    </source>
</evidence>
<evidence type="ECO:0000256" key="9">
    <source>
        <dbReference type="ARBA" id="ARBA00023146"/>
    </source>
</evidence>
<dbReference type="PANTHER" id="PTHR22594:SF16">
    <property type="entry name" value="ASPARAGINE--TRNA LIGASE, CYTOPLASMIC"/>
    <property type="match status" value="1"/>
</dbReference>
<gene>
    <name evidence="13" type="ORF">A3Q56_03379</name>
</gene>
<dbReference type="InterPro" id="IPR002312">
    <property type="entry name" value="Asp/Asn-tRNA-synth_IIb"/>
</dbReference>
<sequence length="283" mass="32879">MEVTPPTLVQTQCEGGSTLFNFDFFGEKAYLTQSSQLYLETCIAPFGNVFAILQSYRAEKSRTRRHIAEYMHVEAEMPFVDLEDIMRNVENIVCGVCEYLLTSNVKDIIAKFNPKFKVPSRPFMRIRYLDCIVKLKELNITNDEGEFYKEGDDIPEAAERKLTDILKVPVFLTLFPKHLKGFYMKTNKKDNNLTDSFDLLLPNVGEVVGGSMRISDYDKMIAAYKSENIDPKDYYWYTDQRKFGTCEHGGYGLGLERFIVWVLKLHHIRDTCLYPRYINRCTP</sequence>
<dbReference type="Proteomes" id="UP000078046">
    <property type="component" value="Unassembled WGS sequence"/>
</dbReference>